<reference evidence="4" key="2">
    <citation type="submission" date="2019-02" db="EMBL/GenBank/DDBJ databases">
        <title>Granulicella sibirica sp. nov., a psychrotolerant acidobacterium isolated from an organic soil layer in forested tundra, West Siberia.</title>
        <authorList>
            <person name="Oshkin I.Y."/>
            <person name="Kulichevskaya I.S."/>
            <person name="Rijpstra W.I.C."/>
            <person name="Sinninghe Damste J.S."/>
            <person name="Rakitin A.L."/>
            <person name="Ravin N.V."/>
            <person name="Dedysh S.N."/>
        </authorList>
    </citation>
    <scope>NUCLEOTIDE SEQUENCE [LARGE SCALE GENOMIC DNA]</scope>
    <source>
        <strain evidence="4">AF10</strain>
    </source>
</reference>
<accession>A0A4Q0T0T3</accession>
<dbReference type="Gene3D" id="3.40.50.1820">
    <property type="entry name" value="alpha/beta hydrolase"/>
    <property type="match status" value="1"/>
</dbReference>
<dbReference type="GO" id="GO:0016787">
    <property type="term" value="F:hydrolase activity"/>
    <property type="evidence" value="ECO:0007669"/>
    <property type="project" value="UniProtKB-KW"/>
</dbReference>
<evidence type="ECO:0000313" key="3">
    <source>
        <dbReference type="EMBL" id="RXH55558.1"/>
    </source>
</evidence>
<sequence>MSVLDRTPPTADHRIHYGAGELQFGDLWIPAGAIHGTLPLVVFIHGGWWRSEFDLAYGGHLCAALKADGFPVWSIEYRRVGYTGGGWPTTFQDVAAGFDYIATLAKSYPIDLQRVVATGHSAGGHLAFWLAGRHHVPHDSPLAQPPPRVMPRAVIGLAAAADLRLTADLAGYFTFAHDKQEVYRLIGGSPDQVPDRYKAGNPGDLLPFNIPQTLIQGSEDGQIPPTLPGRWAEQARRQGDPVTVTIVQGADHFDVVDPLSEAWSFVRNAVKMACGS</sequence>
<dbReference type="EMBL" id="RDSM01000002">
    <property type="protein sequence ID" value="RXH55558.1"/>
    <property type="molecule type" value="Genomic_DNA"/>
</dbReference>
<dbReference type="PANTHER" id="PTHR48081">
    <property type="entry name" value="AB HYDROLASE SUPERFAMILY PROTEIN C4A8.06C"/>
    <property type="match status" value="1"/>
</dbReference>
<dbReference type="Pfam" id="PF20434">
    <property type="entry name" value="BD-FAE"/>
    <property type="match status" value="1"/>
</dbReference>
<feature type="domain" description="BD-FAE-like" evidence="2">
    <location>
        <begin position="26"/>
        <end position="225"/>
    </location>
</feature>
<name>A0A4Q0T0T3_9BACT</name>
<dbReference type="Proteomes" id="UP000289437">
    <property type="component" value="Unassembled WGS sequence"/>
</dbReference>
<dbReference type="OrthoDB" id="112545at2"/>
<keyword evidence="1" id="KW-0378">Hydrolase</keyword>
<dbReference type="InterPro" id="IPR050300">
    <property type="entry name" value="GDXG_lipolytic_enzyme"/>
</dbReference>
<proteinExistence type="predicted"/>
<evidence type="ECO:0000313" key="4">
    <source>
        <dbReference type="Proteomes" id="UP000289437"/>
    </source>
</evidence>
<evidence type="ECO:0000259" key="2">
    <source>
        <dbReference type="Pfam" id="PF20434"/>
    </source>
</evidence>
<keyword evidence="4" id="KW-1185">Reference proteome</keyword>
<dbReference type="AlphaFoldDB" id="A0A4Q0T0T3"/>
<dbReference type="RefSeq" id="WP_128913191.1">
    <property type="nucleotide sequence ID" value="NZ_RDSM01000002.1"/>
</dbReference>
<dbReference type="SUPFAM" id="SSF53474">
    <property type="entry name" value="alpha/beta-Hydrolases"/>
    <property type="match status" value="1"/>
</dbReference>
<comment type="caution">
    <text evidence="3">The sequence shown here is derived from an EMBL/GenBank/DDBJ whole genome shotgun (WGS) entry which is preliminary data.</text>
</comment>
<reference evidence="3 4" key="1">
    <citation type="submission" date="2018-11" db="EMBL/GenBank/DDBJ databases">
        <authorList>
            <person name="Mardanov A.V."/>
            <person name="Ravin N.V."/>
            <person name="Dedysh S.N."/>
        </authorList>
    </citation>
    <scope>NUCLEOTIDE SEQUENCE [LARGE SCALE GENOMIC DNA]</scope>
    <source>
        <strain evidence="3 4">AF10</strain>
    </source>
</reference>
<protein>
    <submittedName>
        <fullName evidence="3">Putative lipase/esterase</fullName>
    </submittedName>
</protein>
<dbReference type="InterPro" id="IPR049492">
    <property type="entry name" value="BD-FAE-like_dom"/>
</dbReference>
<dbReference type="InterPro" id="IPR029058">
    <property type="entry name" value="AB_hydrolase_fold"/>
</dbReference>
<organism evidence="3 4">
    <name type="scientific">Granulicella sibirica</name>
    <dbReference type="NCBI Taxonomy" id="2479048"/>
    <lineage>
        <taxon>Bacteria</taxon>
        <taxon>Pseudomonadati</taxon>
        <taxon>Acidobacteriota</taxon>
        <taxon>Terriglobia</taxon>
        <taxon>Terriglobales</taxon>
        <taxon>Acidobacteriaceae</taxon>
        <taxon>Granulicella</taxon>
    </lineage>
</organism>
<evidence type="ECO:0000256" key="1">
    <source>
        <dbReference type="ARBA" id="ARBA00022801"/>
    </source>
</evidence>
<gene>
    <name evidence="3" type="ORF">GRAN_2415</name>
</gene>